<dbReference type="Ensembl" id="ENSXETT00000077593">
    <property type="protein sequence ID" value="ENSXETP00000069137"/>
    <property type="gene ID" value="ENSXETG00000040818"/>
</dbReference>
<dbReference type="GeneTree" id="ENSGT00950000185616"/>
<dbReference type="Bgee" id="ENSXETG00000040818">
    <property type="expression patterns" value="Expressed in gastrula and 4 other cell types or tissues"/>
</dbReference>
<reference evidence="1" key="1">
    <citation type="journal article" date="2010" name="Science">
        <title>The genome of the Western clawed frog Xenopus tropicalis.</title>
        <authorList>
            <person name="Hellsten U."/>
            <person name="Harland R.M."/>
            <person name="Gilchrist M.J."/>
            <person name="Hendrix D."/>
            <person name="Jurka J."/>
            <person name="Kapitonov V."/>
            <person name="Ovcharenko I."/>
            <person name="Putnam N.H."/>
            <person name="Shu S."/>
            <person name="Taher L."/>
            <person name="Blitz I.L."/>
            <person name="Blumberg B."/>
            <person name="Dichmann D.S."/>
            <person name="Dubchak I."/>
            <person name="Amaya E."/>
            <person name="Detter J.C."/>
            <person name="Fletcher R."/>
            <person name="Gerhard D.S."/>
            <person name="Goodstein D."/>
            <person name="Graves T."/>
            <person name="Grigoriev I.V."/>
            <person name="Grimwood J."/>
            <person name="Kawashima T."/>
            <person name="Lindquist E."/>
            <person name="Lucas S.M."/>
            <person name="Mead P.E."/>
            <person name="Mitros T."/>
            <person name="Ogino H."/>
            <person name="Ohta Y."/>
            <person name="Poliakov A.V."/>
            <person name="Pollet N."/>
            <person name="Robert J."/>
            <person name="Salamov A."/>
            <person name="Sater A.K."/>
            <person name="Schmutz J."/>
            <person name="Terry A."/>
            <person name="Vize P.D."/>
            <person name="Warren W.C."/>
            <person name="Wells D."/>
            <person name="Wills A."/>
            <person name="Wilson R.K."/>
            <person name="Zimmerman L.B."/>
            <person name="Zorn A.M."/>
            <person name="Grainger R."/>
            <person name="Grammer T."/>
            <person name="Khokha M.K."/>
            <person name="Richardson P.M."/>
            <person name="Rokhsar D.S."/>
        </authorList>
    </citation>
    <scope>NUCLEOTIDE SEQUENCE [LARGE SCALE GENOMIC DNA]</scope>
    <source>
        <strain evidence="1">Nigerian</strain>
    </source>
</reference>
<dbReference type="InParanoid" id="A0A6I8Q8Z6"/>
<dbReference type="AlphaFoldDB" id="A0A6I8Q8Z6"/>
<organism evidence="1">
    <name type="scientific">Xenopus tropicalis</name>
    <name type="common">Western clawed frog</name>
    <name type="synonym">Silurana tropicalis</name>
    <dbReference type="NCBI Taxonomy" id="8364"/>
    <lineage>
        <taxon>Eukaryota</taxon>
        <taxon>Metazoa</taxon>
        <taxon>Chordata</taxon>
        <taxon>Craniata</taxon>
        <taxon>Vertebrata</taxon>
        <taxon>Euteleostomi</taxon>
        <taxon>Amphibia</taxon>
        <taxon>Batrachia</taxon>
        <taxon>Anura</taxon>
        <taxon>Pipoidea</taxon>
        <taxon>Pipidae</taxon>
        <taxon>Xenopodinae</taxon>
        <taxon>Xenopus</taxon>
        <taxon>Silurana</taxon>
    </lineage>
</organism>
<sequence length="67" mass="7783">MIGLFSNKPGLILNKHIFFYQWFLYLPCTIQRNIFINYFVNASFLVAMNTIPVNTTPQTSYCGECKP</sequence>
<protein>
    <submittedName>
        <fullName evidence="1">Uncharacterized protein</fullName>
    </submittedName>
</protein>
<reference evidence="1" key="2">
    <citation type="submission" date="2020-05" db="UniProtKB">
        <authorList>
            <consortium name="Ensembl"/>
        </authorList>
    </citation>
    <scope>IDENTIFICATION</scope>
</reference>
<evidence type="ECO:0000313" key="1">
    <source>
        <dbReference type="Ensembl" id="ENSXETP00000069137"/>
    </source>
</evidence>
<proteinExistence type="predicted"/>
<name>A0A6I8Q8Z6_XENTR</name>
<accession>A0A6I8Q8Z6</accession>